<dbReference type="GO" id="GO:0004519">
    <property type="term" value="F:endonuclease activity"/>
    <property type="evidence" value="ECO:0007669"/>
    <property type="project" value="UniProtKB-KW"/>
</dbReference>
<dbReference type="Proteomes" id="UP001500213">
    <property type="component" value="Unassembled WGS sequence"/>
</dbReference>
<dbReference type="EMBL" id="BAABBX010000005">
    <property type="protein sequence ID" value="GAA4185030.1"/>
    <property type="molecule type" value="Genomic_DNA"/>
</dbReference>
<evidence type="ECO:0000259" key="2">
    <source>
        <dbReference type="SMART" id="SM00507"/>
    </source>
</evidence>
<dbReference type="Pfam" id="PF02720">
    <property type="entry name" value="DUF222"/>
    <property type="match status" value="1"/>
</dbReference>
<evidence type="ECO:0000313" key="4">
    <source>
        <dbReference type="Proteomes" id="UP001500213"/>
    </source>
</evidence>
<reference evidence="4" key="1">
    <citation type="journal article" date="2019" name="Int. J. Syst. Evol. Microbiol.">
        <title>The Global Catalogue of Microorganisms (GCM) 10K type strain sequencing project: providing services to taxonomists for standard genome sequencing and annotation.</title>
        <authorList>
            <consortium name="The Broad Institute Genomics Platform"/>
            <consortium name="The Broad Institute Genome Sequencing Center for Infectious Disease"/>
            <person name="Wu L."/>
            <person name="Ma J."/>
        </authorList>
    </citation>
    <scope>NUCLEOTIDE SEQUENCE [LARGE SCALE GENOMIC DNA]</scope>
    <source>
        <strain evidence="4">JCM 17593</strain>
    </source>
</reference>
<dbReference type="CDD" id="cd00085">
    <property type="entry name" value="HNHc"/>
    <property type="match status" value="1"/>
</dbReference>
<dbReference type="RefSeq" id="WP_344773760.1">
    <property type="nucleotide sequence ID" value="NZ_BAABBX010000005.1"/>
</dbReference>
<comment type="caution">
    <text evidence="3">The sequence shown here is derived from an EMBL/GenBank/DDBJ whole genome shotgun (WGS) entry which is preliminary data.</text>
</comment>
<dbReference type="InterPro" id="IPR003615">
    <property type="entry name" value="HNH_nuc"/>
</dbReference>
<evidence type="ECO:0000256" key="1">
    <source>
        <dbReference type="SAM" id="MobiDB-lite"/>
    </source>
</evidence>
<dbReference type="InterPro" id="IPR003870">
    <property type="entry name" value="DUF222"/>
</dbReference>
<keyword evidence="3" id="KW-0255">Endonuclease</keyword>
<keyword evidence="4" id="KW-1185">Reference proteome</keyword>
<evidence type="ECO:0000313" key="3">
    <source>
        <dbReference type="EMBL" id="GAA4185030.1"/>
    </source>
</evidence>
<gene>
    <name evidence="3" type="ORF">GCM10022288_06460</name>
</gene>
<organism evidence="3 4">
    <name type="scientific">Gryllotalpicola kribbensis</name>
    <dbReference type="NCBI Taxonomy" id="993084"/>
    <lineage>
        <taxon>Bacteria</taxon>
        <taxon>Bacillati</taxon>
        <taxon>Actinomycetota</taxon>
        <taxon>Actinomycetes</taxon>
        <taxon>Micrococcales</taxon>
        <taxon>Microbacteriaceae</taxon>
        <taxon>Gryllotalpicola</taxon>
    </lineage>
</organism>
<proteinExistence type="predicted"/>
<dbReference type="Gene3D" id="1.10.30.50">
    <property type="match status" value="1"/>
</dbReference>
<feature type="region of interest" description="Disordered" evidence="1">
    <location>
        <begin position="425"/>
        <end position="448"/>
    </location>
</feature>
<protein>
    <submittedName>
        <fullName evidence="3">HNH endonuclease signature motif containing protein</fullName>
    </submittedName>
</protein>
<name>A0ABP8AJI9_9MICO</name>
<accession>A0ABP8AJI9</accession>
<dbReference type="SMART" id="SM00507">
    <property type="entry name" value="HNHc"/>
    <property type="match status" value="1"/>
</dbReference>
<feature type="domain" description="HNH nuclease" evidence="2">
    <location>
        <begin position="343"/>
        <end position="396"/>
    </location>
</feature>
<keyword evidence="3" id="KW-0378">Hydrolase</keyword>
<keyword evidence="3" id="KW-0540">Nuclease</keyword>
<sequence length="448" mass="46564">MSRVGSAACDALARVRAVLPVDPATLSDGQLVGFAEDLAALHRHLDALDLAVAGEVAARSADGAADSLARRLGFKTAAGAIQGITKTSGKEAAKLVAQATELKRLPVVEQAVLDGRIGRESASAITGELQKAAGEDLARADAGELAAVESELVELAVTAGADEVKARAAQKAAALELAAIEDQARTAMAERYFHIGPTVDGQARVSGLLPAGHAAVARSLFDAYVNPKGKRTVSFTPAEEQTPEDARTAGQKRADLFRDICAAQARSAEAPDMGGDHPTVWVSTTLAELEAGVGTAFYAGTPGPVSVQEAEQAACAGGIQTVIFTPEGDLLRLGREVRAFTRRQRRAIAVRDGGTCLIPGCDVPAQWCEVHHVVAFADGGATDVGNGVNLCWFHHHDIDAGPWHIRMIDGLPEVRYAAMGRDTGWRPAGNRAASRSKAEAPPGAPPPG</sequence>